<dbReference type="InterPro" id="IPR023772">
    <property type="entry name" value="DNA-bd_HTH_TetR-type_CS"/>
</dbReference>
<evidence type="ECO:0000256" key="2">
    <source>
        <dbReference type="ARBA" id="ARBA00023015"/>
    </source>
</evidence>
<dbReference type="EMBL" id="JAAIVJ010000011">
    <property type="protein sequence ID" value="NEY91673.1"/>
    <property type="molecule type" value="Genomic_DNA"/>
</dbReference>
<dbReference type="SUPFAM" id="SSF48498">
    <property type="entry name" value="Tetracyclin repressor-like, C-terminal domain"/>
    <property type="match status" value="1"/>
</dbReference>
<accession>A0A6M0QY41</accession>
<dbReference type="AlphaFoldDB" id="A0A6M0QY41"/>
<organism evidence="7 8">
    <name type="scientific">Tabrizicola oligotrophica</name>
    <dbReference type="NCBI Taxonomy" id="2710650"/>
    <lineage>
        <taxon>Bacteria</taxon>
        <taxon>Pseudomonadati</taxon>
        <taxon>Pseudomonadota</taxon>
        <taxon>Alphaproteobacteria</taxon>
        <taxon>Rhodobacterales</taxon>
        <taxon>Paracoccaceae</taxon>
        <taxon>Tabrizicola</taxon>
    </lineage>
</organism>
<evidence type="ECO:0000256" key="5">
    <source>
        <dbReference type="PROSITE-ProRule" id="PRU00335"/>
    </source>
</evidence>
<reference evidence="7 8" key="1">
    <citation type="submission" date="2020-02" db="EMBL/GenBank/DDBJ databases">
        <authorList>
            <person name="Chen W.-M."/>
        </authorList>
    </citation>
    <scope>NUCLEOTIDE SEQUENCE [LARGE SCALE GENOMIC DNA]</scope>
    <source>
        <strain evidence="7 8">KMS-5</strain>
    </source>
</reference>
<evidence type="ECO:0000259" key="6">
    <source>
        <dbReference type="PROSITE" id="PS50977"/>
    </source>
</evidence>
<gene>
    <name evidence="7" type="ORF">G4Z14_15340</name>
</gene>
<feature type="domain" description="HTH tetR-type" evidence="6">
    <location>
        <begin position="18"/>
        <end position="78"/>
    </location>
</feature>
<feature type="DNA-binding region" description="H-T-H motif" evidence="5">
    <location>
        <begin position="41"/>
        <end position="60"/>
    </location>
</feature>
<keyword evidence="1" id="KW-0678">Repressor</keyword>
<dbReference type="PANTHER" id="PTHR30055:SF234">
    <property type="entry name" value="HTH-TYPE TRANSCRIPTIONAL REGULATOR BETI"/>
    <property type="match status" value="1"/>
</dbReference>
<dbReference type="PROSITE" id="PS01081">
    <property type="entry name" value="HTH_TETR_1"/>
    <property type="match status" value="1"/>
</dbReference>
<dbReference type="InterPro" id="IPR039538">
    <property type="entry name" value="BetI_C"/>
</dbReference>
<dbReference type="InterPro" id="IPR009057">
    <property type="entry name" value="Homeodomain-like_sf"/>
</dbReference>
<dbReference type="SUPFAM" id="SSF46689">
    <property type="entry name" value="Homeodomain-like"/>
    <property type="match status" value="1"/>
</dbReference>
<dbReference type="Proteomes" id="UP000477782">
    <property type="component" value="Unassembled WGS sequence"/>
</dbReference>
<comment type="caution">
    <text evidence="7">The sequence shown here is derived from an EMBL/GenBank/DDBJ whole genome shotgun (WGS) entry which is preliminary data.</text>
</comment>
<keyword evidence="2" id="KW-0805">Transcription regulation</keyword>
<dbReference type="PANTHER" id="PTHR30055">
    <property type="entry name" value="HTH-TYPE TRANSCRIPTIONAL REGULATOR RUTR"/>
    <property type="match status" value="1"/>
</dbReference>
<evidence type="ECO:0000256" key="4">
    <source>
        <dbReference type="ARBA" id="ARBA00023163"/>
    </source>
</evidence>
<keyword evidence="3 5" id="KW-0238">DNA-binding</keyword>
<evidence type="ECO:0000313" key="7">
    <source>
        <dbReference type="EMBL" id="NEY91673.1"/>
    </source>
</evidence>
<dbReference type="Pfam" id="PF13977">
    <property type="entry name" value="TetR_C_6"/>
    <property type="match status" value="1"/>
</dbReference>
<dbReference type="GO" id="GO:0003700">
    <property type="term" value="F:DNA-binding transcription factor activity"/>
    <property type="evidence" value="ECO:0007669"/>
    <property type="project" value="TreeGrafter"/>
</dbReference>
<keyword evidence="8" id="KW-1185">Reference proteome</keyword>
<evidence type="ECO:0000313" key="8">
    <source>
        <dbReference type="Proteomes" id="UP000477782"/>
    </source>
</evidence>
<evidence type="ECO:0000256" key="1">
    <source>
        <dbReference type="ARBA" id="ARBA00022491"/>
    </source>
</evidence>
<dbReference type="InterPro" id="IPR036271">
    <property type="entry name" value="Tet_transcr_reg_TetR-rel_C_sf"/>
</dbReference>
<name>A0A6M0QY41_9RHOB</name>
<dbReference type="InterPro" id="IPR050109">
    <property type="entry name" value="HTH-type_TetR-like_transc_reg"/>
</dbReference>
<protein>
    <submittedName>
        <fullName evidence="7">TetR/AcrR family transcriptional regulator</fullName>
    </submittedName>
</protein>
<dbReference type="RefSeq" id="WP_164627320.1">
    <property type="nucleotide sequence ID" value="NZ_JAAIVJ010000011.1"/>
</dbReference>
<dbReference type="InterPro" id="IPR001647">
    <property type="entry name" value="HTH_TetR"/>
</dbReference>
<dbReference type="PROSITE" id="PS50977">
    <property type="entry name" value="HTH_TETR_2"/>
    <property type="match status" value="1"/>
</dbReference>
<dbReference type="Gene3D" id="1.10.357.10">
    <property type="entry name" value="Tetracycline Repressor, domain 2"/>
    <property type="match status" value="1"/>
</dbReference>
<proteinExistence type="predicted"/>
<sequence length="216" mass="24003">MQDLSESRPAGPRKLSRAARRVQLIEATIEVIAERGFARTTLSDVAGRAGLSHGLVNFHFESKDLLLSETLSYLSEEYRENWTRTLAEAGPRPAHQLDALFRADFSPHLFTPARLAAWVAFWGEAQSRPLYREKCGANDDDYADRREAICAALIAEGGYAGDAARISRALRLVTEGVWMDLVIMEQPYSRDEALATARCAAAAFFPRHFSPEGCLD</sequence>
<evidence type="ECO:0000256" key="3">
    <source>
        <dbReference type="ARBA" id="ARBA00023125"/>
    </source>
</evidence>
<dbReference type="Pfam" id="PF00440">
    <property type="entry name" value="TetR_N"/>
    <property type="match status" value="1"/>
</dbReference>
<dbReference type="PRINTS" id="PR00455">
    <property type="entry name" value="HTHTETR"/>
</dbReference>
<keyword evidence="4" id="KW-0804">Transcription</keyword>
<dbReference type="GO" id="GO:0000976">
    <property type="term" value="F:transcription cis-regulatory region binding"/>
    <property type="evidence" value="ECO:0007669"/>
    <property type="project" value="TreeGrafter"/>
</dbReference>